<reference evidence="1" key="1">
    <citation type="journal article" date="2024" name="J. Gen. Virol.">
        <title>Novel phages of Pseudomonas syringae unveil numerous potential auxiliary metabolic genes.</title>
        <authorList>
            <person name="Feltin C."/>
            <person name="Garneau J.R."/>
            <person name="Morris C.E."/>
            <person name="Berard A."/>
            <person name="Torres-Barcelo C."/>
        </authorList>
    </citation>
    <scope>NUCLEOTIDE SEQUENCE</scope>
</reference>
<evidence type="ECO:0000313" key="1">
    <source>
        <dbReference type="EMBL" id="XAI70530.1"/>
    </source>
</evidence>
<gene>
    <name evidence="1" type="ORF">Touem01_00001</name>
</gene>
<organism evidence="1">
    <name type="scientific">Pseudomonas phage Touem01</name>
    <dbReference type="NCBI Taxonomy" id="3138548"/>
    <lineage>
        <taxon>Viruses</taxon>
    </lineage>
</organism>
<sequence>MLSGVQDNWQLEPHVCKVCFGRLVSRPIAAGIREYRCTNCETTTQHTDASVGCCCGLKIRKRNGVGRNGGPMVDAGIRCIPNPEKTAAFPAAYVASEVVKVRRN</sequence>
<protein>
    <submittedName>
        <fullName evidence="1">Uncharacterized protein</fullName>
    </submittedName>
</protein>
<accession>A0AAU6W1Y9</accession>
<dbReference type="EMBL" id="PP179325">
    <property type="protein sequence ID" value="XAI70530.1"/>
    <property type="molecule type" value="Genomic_DNA"/>
</dbReference>
<name>A0AAU6W1Y9_9VIRU</name>
<proteinExistence type="predicted"/>